<reference evidence="2" key="1">
    <citation type="journal article" date="2014" name="Int. J. Syst. Evol. Microbiol.">
        <title>Complete genome sequence of Corynebacterium casei LMG S-19264T (=DSM 44701T), isolated from a smear-ripened cheese.</title>
        <authorList>
            <consortium name="US DOE Joint Genome Institute (JGI-PGF)"/>
            <person name="Walter F."/>
            <person name="Albersmeier A."/>
            <person name="Kalinowski J."/>
            <person name="Ruckert C."/>
        </authorList>
    </citation>
    <scope>NUCLEOTIDE SEQUENCE</scope>
    <source>
        <strain evidence="2">JCM 4815</strain>
    </source>
</reference>
<evidence type="ECO:0000313" key="3">
    <source>
        <dbReference type="Proteomes" id="UP000622166"/>
    </source>
</evidence>
<dbReference type="InterPro" id="IPR006530">
    <property type="entry name" value="YD"/>
</dbReference>
<keyword evidence="3" id="KW-1185">Reference proteome</keyword>
<evidence type="ECO:0000313" key="2">
    <source>
        <dbReference type="EMBL" id="GGZ04402.1"/>
    </source>
</evidence>
<proteinExistence type="predicted"/>
<name>A0A918PG81_9ACTN</name>
<accession>A0A918PG81</accession>
<reference evidence="2" key="2">
    <citation type="submission" date="2020-09" db="EMBL/GenBank/DDBJ databases">
        <authorList>
            <person name="Sun Q."/>
            <person name="Ohkuma M."/>
        </authorList>
    </citation>
    <scope>NUCLEOTIDE SEQUENCE</scope>
    <source>
        <strain evidence="2">JCM 4815</strain>
    </source>
</reference>
<comment type="caution">
    <text evidence="2">The sequence shown here is derived from an EMBL/GenBank/DDBJ whole genome shotgun (WGS) entry which is preliminary data.</text>
</comment>
<evidence type="ECO:0000259" key="1">
    <source>
        <dbReference type="Pfam" id="PF20148"/>
    </source>
</evidence>
<dbReference type="InterPro" id="IPR045351">
    <property type="entry name" value="DUF6531"/>
</dbReference>
<feature type="domain" description="DUF6531" evidence="1">
    <location>
        <begin position="1"/>
        <end position="67"/>
    </location>
</feature>
<dbReference type="Gene3D" id="2.180.10.10">
    <property type="entry name" value="RHS repeat-associated core"/>
    <property type="match status" value="1"/>
</dbReference>
<dbReference type="Pfam" id="PF05593">
    <property type="entry name" value="RHS_repeat"/>
    <property type="match status" value="1"/>
</dbReference>
<protein>
    <recommendedName>
        <fullName evidence="1">DUF6531 domain-containing protein</fullName>
    </recommendedName>
</protein>
<sequence>MATGRMVLLQTDVTLPGTFPLEFTRTFESAYRNGGWFGPAWASTIDERLEIDAEGVCHVAADGSVRAYPHPAPGLPVTLVQGIPWSLERHPDGSYELTDPVTRITRTFEPPAGAAPGGDGTARLASLADRLGNWISVDWESLGRPHSMAHSGGYELHFTCATDRITHLSLTTPDGPVRLRTYAYSERGFLTSVADADDRTTRYQADERGRIVAWTDTNGRSFSYTYDDADRCVHHSGGGPVRVAPGRHHRSGID</sequence>
<dbReference type="EMBL" id="BMVW01000003">
    <property type="protein sequence ID" value="GGZ04402.1"/>
    <property type="molecule type" value="Genomic_DNA"/>
</dbReference>
<dbReference type="RefSeq" id="WP_189858101.1">
    <property type="nucleotide sequence ID" value="NZ_BMVW01000003.1"/>
</dbReference>
<dbReference type="AlphaFoldDB" id="A0A918PG81"/>
<organism evidence="2 3">
    <name type="scientific">Streptomyces poonensis</name>
    <dbReference type="NCBI Taxonomy" id="68255"/>
    <lineage>
        <taxon>Bacteria</taxon>
        <taxon>Bacillati</taxon>
        <taxon>Actinomycetota</taxon>
        <taxon>Actinomycetes</taxon>
        <taxon>Kitasatosporales</taxon>
        <taxon>Streptomycetaceae</taxon>
        <taxon>Streptomyces</taxon>
    </lineage>
</organism>
<dbReference type="InterPro" id="IPR031325">
    <property type="entry name" value="RHS_repeat"/>
</dbReference>
<dbReference type="Proteomes" id="UP000622166">
    <property type="component" value="Unassembled WGS sequence"/>
</dbReference>
<gene>
    <name evidence="2" type="ORF">GCM10010365_24230</name>
</gene>
<dbReference type="NCBIfam" id="TIGR01643">
    <property type="entry name" value="YD_repeat_2x"/>
    <property type="match status" value="2"/>
</dbReference>
<dbReference type="Pfam" id="PF20148">
    <property type="entry name" value="DUF6531"/>
    <property type="match status" value="1"/>
</dbReference>